<dbReference type="AlphaFoldDB" id="A0A8D5AI09"/>
<dbReference type="RefSeq" id="WP_054773399.1">
    <property type="nucleotide sequence ID" value="NZ_AP019782.1"/>
</dbReference>
<reference evidence="1" key="1">
    <citation type="submission" date="2019-06" db="EMBL/GenBank/DDBJ databases">
        <title>Complete genome sequence of Methylogaea oryzae strain JCM16910.</title>
        <authorList>
            <person name="Asakawa S."/>
        </authorList>
    </citation>
    <scope>NUCLEOTIDE SEQUENCE</scope>
    <source>
        <strain evidence="1">E10</strain>
    </source>
</reference>
<dbReference type="Proteomes" id="UP000824988">
    <property type="component" value="Chromosome"/>
</dbReference>
<dbReference type="EMBL" id="AP019782">
    <property type="protein sequence ID" value="BBL70841.1"/>
    <property type="molecule type" value="Genomic_DNA"/>
</dbReference>
<evidence type="ECO:0000313" key="1">
    <source>
        <dbReference type="EMBL" id="BBL70841.1"/>
    </source>
</evidence>
<protein>
    <submittedName>
        <fullName evidence="1">Uncharacterized protein</fullName>
    </submittedName>
</protein>
<accession>A0A8D5AI09</accession>
<evidence type="ECO:0000313" key="2">
    <source>
        <dbReference type="Proteomes" id="UP000824988"/>
    </source>
</evidence>
<sequence length="71" mass="7994">MTINYPDSQHELNLEDIPTLLSVISQRLGMIFGSIDPPDFFVRKYGAIGRAAPYERYAPRGFGNNADMDET</sequence>
<name>A0A8D5AI09_9GAMM</name>
<keyword evidence="2" id="KW-1185">Reference proteome</keyword>
<gene>
    <name evidence="1" type="ORF">MoryE10_14470</name>
</gene>
<proteinExistence type="predicted"/>
<dbReference type="KEGG" id="moz:MoryE10_14470"/>
<organism evidence="1 2">
    <name type="scientific">Methylogaea oryzae</name>
    <dbReference type="NCBI Taxonomy" id="1295382"/>
    <lineage>
        <taxon>Bacteria</taxon>
        <taxon>Pseudomonadati</taxon>
        <taxon>Pseudomonadota</taxon>
        <taxon>Gammaproteobacteria</taxon>
        <taxon>Methylococcales</taxon>
        <taxon>Methylococcaceae</taxon>
        <taxon>Methylogaea</taxon>
    </lineage>
</organism>